<sequence>MKNYAVRKLTLSGLFLALGLLLPFLTGQIPTIGRMLLPMHIPVLLAGFVCGWPYGLIVGLICPVLRSVLFGMPPMMSALAMTFELAAYGFAAGFLYRILPKKNIFVYVALLASMLFGRIVWAGASLVIYRLSGSAFTWEMFAAGAFVNAIPGIILQIVLIPAIVMALKKSGHIEEAKAA</sequence>
<evidence type="ECO:0000313" key="3">
    <source>
        <dbReference type="Proteomes" id="UP000324781"/>
    </source>
</evidence>
<gene>
    <name evidence="2" type="ORF">SAMN05444373_100516</name>
</gene>
<feature type="transmembrane region" description="Helical" evidence="1">
    <location>
        <begin position="43"/>
        <end position="65"/>
    </location>
</feature>
<keyword evidence="1" id="KW-1133">Transmembrane helix</keyword>
<feature type="transmembrane region" description="Helical" evidence="1">
    <location>
        <begin position="77"/>
        <end position="98"/>
    </location>
</feature>
<feature type="transmembrane region" description="Helical" evidence="1">
    <location>
        <begin position="141"/>
        <end position="167"/>
    </location>
</feature>
<dbReference type="EMBL" id="FQZP01000005">
    <property type="protein sequence ID" value="SHI60147.1"/>
    <property type="molecule type" value="Genomic_DNA"/>
</dbReference>
<name>A0A1M6CGK9_9FIRM</name>
<dbReference type="InterPro" id="IPR024529">
    <property type="entry name" value="ECF_trnsprt_substrate-spec"/>
</dbReference>
<accession>A0A1M6CGK9</accession>
<evidence type="ECO:0000313" key="2">
    <source>
        <dbReference type="EMBL" id="SHI60147.1"/>
    </source>
</evidence>
<dbReference type="GO" id="GO:0022857">
    <property type="term" value="F:transmembrane transporter activity"/>
    <property type="evidence" value="ECO:0007669"/>
    <property type="project" value="InterPro"/>
</dbReference>
<dbReference type="AlphaFoldDB" id="A0A1M6CGK9"/>
<proteinExistence type="predicted"/>
<dbReference type="Pfam" id="PF12822">
    <property type="entry name" value="ECF_trnsprt"/>
    <property type="match status" value="1"/>
</dbReference>
<keyword evidence="1" id="KW-0812">Transmembrane</keyword>
<reference evidence="2 3" key="1">
    <citation type="submission" date="2016-11" db="EMBL/GenBank/DDBJ databases">
        <authorList>
            <person name="Varghese N."/>
            <person name="Submissions S."/>
        </authorList>
    </citation>
    <scope>NUCLEOTIDE SEQUENCE [LARGE SCALE GENOMIC DNA]</scope>
    <source>
        <strain evidence="2 3">DSM 19027</strain>
    </source>
</reference>
<feature type="transmembrane region" description="Helical" evidence="1">
    <location>
        <begin position="104"/>
        <end position="129"/>
    </location>
</feature>
<keyword evidence="1" id="KW-0472">Membrane</keyword>
<protein>
    <recommendedName>
        <fullName evidence="4">ECF transporter S component</fullName>
    </recommendedName>
</protein>
<dbReference type="Gene3D" id="1.10.1760.20">
    <property type="match status" value="1"/>
</dbReference>
<evidence type="ECO:0000256" key="1">
    <source>
        <dbReference type="SAM" id="Phobius"/>
    </source>
</evidence>
<dbReference type="Proteomes" id="UP000324781">
    <property type="component" value="Unassembled WGS sequence"/>
</dbReference>
<dbReference type="OrthoDB" id="9815422at2"/>
<keyword evidence="3" id="KW-1185">Reference proteome</keyword>
<evidence type="ECO:0008006" key="4">
    <source>
        <dbReference type="Google" id="ProtNLM"/>
    </source>
</evidence>
<dbReference type="RefSeq" id="WP_149677786.1">
    <property type="nucleotide sequence ID" value="NZ_DAONMB010000233.1"/>
</dbReference>
<organism evidence="2 3">
    <name type="scientific">Thermoclostridium caenicola</name>
    <dbReference type="NCBI Taxonomy" id="659425"/>
    <lineage>
        <taxon>Bacteria</taxon>
        <taxon>Bacillati</taxon>
        <taxon>Bacillota</taxon>
        <taxon>Clostridia</taxon>
        <taxon>Eubacteriales</taxon>
        <taxon>Oscillospiraceae</taxon>
        <taxon>Thermoclostridium</taxon>
    </lineage>
</organism>